<gene>
    <name evidence="1" type="ORF">RPIT_12580</name>
</gene>
<dbReference type="RefSeq" id="WP_077343742.1">
    <property type="nucleotide sequence ID" value="NZ_CP019605.1"/>
</dbReference>
<evidence type="ECO:0000313" key="2">
    <source>
        <dbReference type="Proteomes" id="UP000188324"/>
    </source>
</evidence>
<evidence type="ECO:0000313" key="1">
    <source>
        <dbReference type="EMBL" id="AQP45536.1"/>
    </source>
</evidence>
<proteinExistence type="predicted"/>
<name>A0A1Q2CHD2_9ACTN</name>
<keyword evidence="2" id="KW-1185">Reference proteome</keyword>
<organism evidence="1 2">
    <name type="scientific">Tessaracoccus flavus</name>
    <dbReference type="NCBI Taxonomy" id="1610493"/>
    <lineage>
        <taxon>Bacteria</taxon>
        <taxon>Bacillati</taxon>
        <taxon>Actinomycetota</taxon>
        <taxon>Actinomycetes</taxon>
        <taxon>Propionibacteriales</taxon>
        <taxon>Propionibacteriaceae</taxon>
        <taxon>Tessaracoccus</taxon>
    </lineage>
</organism>
<dbReference type="AlphaFoldDB" id="A0A1Q2CHD2"/>
<dbReference type="EMBL" id="CP019605">
    <property type="protein sequence ID" value="AQP45536.1"/>
    <property type="molecule type" value="Genomic_DNA"/>
</dbReference>
<dbReference type="OrthoDB" id="2014935at2"/>
<protein>
    <submittedName>
        <fullName evidence="1">Uncharacterized protein</fullName>
    </submittedName>
</protein>
<accession>A0A1Q2CHD2</accession>
<dbReference type="KEGG" id="tfl:RPIT_12580"/>
<dbReference type="STRING" id="1610493.RPIT_12580"/>
<dbReference type="Proteomes" id="UP000188324">
    <property type="component" value="Chromosome"/>
</dbReference>
<reference evidence="1 2" key="1">
    <citation type="journal article" date="2016" name="Int. J. Syst. Evol. Microbiol.">
        <title>Tessaracoccus flavus sp. nov., isolated from the drainage system of a lindane-producing factory.</title>
        <authorList>
            <person name="Kumari R."/>
            <person name="Singh P."/>
            <person name="Schumann P."/>
            <person name="Lal R."/>
        </authorList>
    </citation>
    <scope>NUCLEOTIDE SEQUENCE [LARGE SCALE GENOMIC DNA]</scope>
    <source>
        <strain evidence="1 2">RP1T</strain>
    </source>
</reference>
<sequence length="540" mass="57110">MSQSLTATGSLLRFAARRDRVKLTIWVVALAAFVPYMMSIYRVVFANPEDLTVITGMLANPALTLFTGPGYGTTVPPEELTHQVIFGSVYWLYLLVFVALMNILLVSRHTRLEEQTGRAELVRASVVGRFAPLTSTLLLALVANVIVGVLAAAALIAFDSDPSSSLLIGVATVGLGLVFAGVTTVTSQLSAFSSAGSGLAGAVLAASFVIRGVGDMAAGPGKHGTWLSWLSPLAWAQQTRVFVDDRWWPVALLFGTAAVLVTVGFVLSARRDVGAGILQPRRGRATAPSWLRGPLTLAWRIQRSQSFWWAVGATLAALMYGSFSQAMVDAFEDLPSIFQQLMGGADAALEGYSTLTITMFRTLIAIFAVIAWTKVAAEETEGRAEPVLATGVRPASWMAGHLLVVGLVSTALLLVTAVTSGLVAGAVTDDFSLVGDAVAGAAAGIPSVLIVLGLAAALHALGPRFVVFTWIPVIAGALIELFGDMLQVPTWIRQISPFEHTPAMPAEDFTLAPVLVQLLVAAALIAVALWRFPRRDIPGH</sequence>